<keyword evidence="1" id="KW-0472">Membrane</keyword>
<comment type="caution">
    <text evidence="2">The sequence shown here is derived from an EMBL/GenBank/DDBJ whole genome shotgun (WGS) entry which is preliminary data.</text>
</comment>
<gene>
    <name evidence="2" type="ORF">TrST_g4503</name>
</gene>
<feature type="transmembrane region" description="Helical" evidence="1">
    <location>
        <begin position="189"/>
        <end position="210"/>
    </location>
</feature>
<keyword evidence="1" id="KW-1133">Transmembrane helix</keyword>
<evidence type="ECO:0000313" key="3">
    <source>
        <dbReference type="Proteomes" id="UP001165085"/>
    </source>
</evidence>
<proteinExistence type="predicted"/>
<dbReference type="EMBL" id="BRXY01000064">
    <property type="protein sequence ID" value="GMH60278.1"/>
    <property type="molecule type" value="Genomic_DNA"/>
</dbReference>
<dbReference type="AlphaFoldDB" id="A0A9W7A070"/>
<keyword evidence="3" id="KW-1185">Reference proteome</keyword>
<accession>A0A9W7A070</accession>
<organism evidence="2 3">
    <name type="scientific">Triparma strigata</name>
    <dbReference type="NCBI Taxonomy" id="1606541"/>
    <lineage>
        <taxon>Eukaryota</taxon>
        <taxon>Sar</taxon>
        <taxon>Stramenopiles</taxon>
        <taxon>Ochrophyta</taxon>
        <taxon>Bolidophyceae</taxon>
        <taxon>Parmales</taxon>
        <taxon>Triparmaceae</taxon>
        <taxon>Triparma</taxon>
    </lineage>
</organism>
<keyword evidence="1" id="KW-0812">Transmembrane</keyword>
<feature type="transmembrane region" description="Helical" evidence="1">
    <location>
        <begin position="222"/>
        <end position="245"/>
    </location>
</feature>
<sequence length="273" mass="31438">MADVKPADKVDEAIEEFLFHLKNGFVITKLPKNTLRSPQRRVLFCDESGHMINWRSARQSDYATKAEYLADCGHNAYSESKRKVSIPLSALVSCQYSKDKFEAKEFFMRLVFEGHRNLDIKLMNQQDFEYCMDGFELVAKNRERFIKPPSFRPESMQEVWDADNYHPLVWEYSPGKTCNIGCGNDVEDILLISSCYGCLWSFLIAFYALLMKGTLDSDEKSTLLFMYLVYGVIYVLLVGLAVYTGQMEEDKKKKKRAALGLGEDEELPIDDDE</sequence>
<evidence type="ECO:0000256" key="1">
    <source>
        <dbReference type="SAM" id="Phobius"/>
    </source>
</evidence>
<name>A0A9W7A070_9STRA</name>
<protein>
    <submittedName>
        <fullName evidence="2">Uncharacterized protein</fullName>
    </submittedName>
</protein>
<evidence type="ECO:0000313" key="2">
    <source>
        <dbReference type="EMBL" id="GMH60278.1"/>
    </source>
</evidence>
<dbReference type="OrthoDB" id="186985at2759"/>
<dbReference type="Proteomes" id="UP001165085">
    <property type="component" value="Unassembled WGS sequence"/>
</dbReference>
<reference evidence="3" key="1">
    <citation type="journal article" date="2023" name="Commun. Biol.">
        <title>Genome analysis of Parmales, the sister group of diatoms, reveals the evolutionary specialization of diatoms from phago-mixotrophs to photoautotrophs.</title>
        <authorList>
            <person name="Ban H."/>
            <person name="Sato S."/>
            <person name="Yoshikawa S."/>
            <person name="Yamada K."/>
            <person name="Nakamura Y."/>
            <person name="Ichinomiya M."/>
            <person name="Sato N."/>
            <person name="Blanc-Mathieu R."/>
            <person name="Endo H."/>
            <person name="Kuwata A."/>
            <person name="Ogata H."/>
        </authorList>
    </citation>
    <scope>NUCLEOTIDE SEQUENCE [LARGE SCALE GENOMIC DNA]</scope>
    <source>
        <strain evidence="3">NIES 3701</strain>
    </source>
</reference>